<dbReference type="InterPro" id="IPR050113">
    <property type="entry name" value="Ub_conjugating_enzyme"/>
</dbReference>
<protein>
    <submittedName>
        <fullName evidence="8">Uncharacterized protein LOC127751220</fullName>
    </submittedName>
</protein>
<evidence type="ECO:0000259" key="6">
    <source>
        <dbReference type="PROSITE" id="PS50127"/>
    </source>
</evidence>
<evidence type="ECO:0000313" key="7">
    <source>
        <dbReference type="Proteomes" id="UP000504606"/>
    </source>
</evidence>
<proteinExistence type="inferred from homology"/>
<dbReference type="PROSITE" id="PS50127">
    <property type="entry name" value="UBC_2"/>
    <property type="match status" value="1"/>
</dbReference>
<dbReference type="OrthoDB" id="9973183at2759"/>
<dbReference type="InterPro" id="IPR023313">
    <property type="entry name" value="UBQ-conjugating_AS"/>
</dbReference>
<dbReference type="SUPFAM" id="SSF54495">
    <property type="entry name" value="UBC-like"/>
    <property type="match status" value="1"/>
</dbReference>
<dbReference type="KEGG" id="foc:127751220"/>
<dbReference type="GO" id="GO:0005524">
    <property type="term" value="F:ATP binding"/>
    <property type="evidence" value="ECO:0007669"/>
    <property type="project" value="UniProtKB-UniRule"/>
</dbReference>
<keyword evidence="2 4" id="KW-0833">Ubl conjugation pathway</keyword>
<dbReference type="GeneID" id="127751220"/>
<dbReference type="AlphaFoldDB" id="A0A9C6X6S2"/>
<keyword evidence="5" id="KW-0812">Transmembrane</keyword>
<dbReference type="PANTHER" id="PTHR24067">
    <property type="entry name" value="UBIQUITIN-CONJUGATING ENZYME E2"/>
    <property type="match status" value="1"/>
</dbReference>
<evidence type="ECO:0000256" key="2">
    <source>
        <dbReference type="ARBA" id="ARBA00022786"/>
    </source>
</evidence>
<sequence length="93" mass="10417">MVTKVWHPNISTNGKICVDILNEKWKPGMTLLELLEGMQGLLRAPNPDSPLSMDAAAMMKLVDQTMYLSTCVAYTYTFAFCMLFSVLMLPPVK</sequence>
<feature type="active site" description="Glycyl thioester intermediate" evidence="3">
    <location>
        <position position="17"/>
    </location>
</feature>
<organism evidence="7 8">
    <name type="scientific">Frankliniella occidentalis</name>
    <name type="common">Western flower thrips</name>
    <name type="synonym">Euthrips occidentalis</name>
    <dbReference type="NCBI Taxonomy" id="133901"/>
    <lineage>
        <taxon>Eukaryota</taxon>
        <taxon>Metazoa</taxon>
        <taxon>Ecdysozoa</taxon>
        <taxon>Arthropoda</taxon>
        <taxon>Hexapoda</taxon>
        <taxon>Insecta</taxon>
        <taxon>Pterygota</taxon>
        <taxon>Neoptera</taxon>
        <taxon>Paraneoptera</taxon>
        <taxon>Thysanoptera</taxon>
        <taxon>Terebrantia</taxon>
        <taxon>Thripoidea</taxon>
        <taxon>Thripidae</taxon>
        <taxon>Frankliniella</taxon>
    </lineage>
</organism>
<evidence type="ECO:0000256" key="4">
    <source>
        <dbReference type="RuleBase" id="RU362109"/>
    </source>
</evidence>
<accession>A0A9C6X6S2</accession>
<dbReference type="GO" id="GO:0016740">
    <property type="term" value="F:transferase activity"/>
    <property type="evidence" value="ECO:0007669"/>
    <property type="project" value="UniProtKB-KW"/>
</dbReference>
<evidence type="ECO:0000256" key="3">
    <source>
        <dbReference type="PROSITE-ProRule" id="PRU10133"/>
    </source>
</evidence>
<keyword evidence="5" id="KW-0472">Membrane</keyword>
<feature type="transmembrane region" description="Helical" evidence="5">
    <location>
        <begin position="66"/>
        <end position="89"/>
    </location>
</feature>
<comment type="similarity">
    <text evidence="4">Belongs to the ubiquitin-conjugating enzyme family.</text>
</comment>
<dbReference type="Gene3D" id="3.10.110.10">
    <property type="entry name" value="Ubiquitin Conjugating Enzyme"/>
    <property type="match status" value="1"/>
</dbReference>
<keyword evidence="7" id="KW-1185">Reference proteome</keyword>
<evidence type="ECO:0000256" key="1">
    <source>
        <dbReference type="ARBA" id="ARBA00022679"/>
    </source>
</evidence>
<dbReference type="Proteomes" id="UP000504606">
    <property type="component" value="Unplaced"/>
</dbReference>
<evidence type="ECO:0000313" key="8">
    <source>
        <dbReference type="RefSeq" id="XP_052130336.1"/>
    </source>
</evidence>
<dbReference type="InterPro" id="IPR016135">
    <property type="entry name" value="UBQ-conjugating_enzyme/RWD"/>
</dbReference>
<keyword evidence="4" id="KW-0067">ATP-binding</keyword>
<keyword evidence="5" id="KW-1133">Transmembrane helix</keyword>
<dbReference type="RefSeq" id="XP_052130336.1">
    <property type="nucleotide sequence ID" value="XM_052274376.1"/>
</dbReference>
<feature type="domain" description="UBC core" evidence="6">
    <location>
        <begin position="1"/>
        <end position="80"/>
    </location>
</feature>
<gene>
    <name evidence="8" type="primary">LOC127751220</name>
</gene>
<keyword evidence="4" id="KW-0547">Nucleotide-binding</keyword>
<keyword evidence="1" id="KW-0808">Transferase</keyword>
<reference evidence="8" key="1">
    <citation type="submission" date="2025-08" db="UniProtKB">
        <authorList>
            <consortium name="RefSeq"/>
        </authorList>
    </citation>
    <scope>IDENTIFICATION</scope>
    <source>
        <tissue evidence="8">Whole organism</tissue>
    </source>
</reference>
<dbReference type="Pfam" id="PF00179">
    <property type="entry name" value="UQ_con"/>
    <property type="match status" value="1"/>
</dbReference>
<dbReference type="InterPro" id="IPR000608">
    <property type="entry name" value="UBC"/>
</dbReference>
<dbReference type="PROSITE" id="PS00183">
    <property type="entry name" value="UBC_1"/>
    <property type="match status" value="1"/>
</dbReference>
<evidence type="ECO:0000256" key="5">
    <source>
        <dbReference type="SAM" id="Phobius"/>
    </source>
</evidence>
<name>A0A9C6X6S2_FRAOC</name>